<feature type="transmembrane region" description="Helical" evidence="5">
    <location>
        <begin position="267"/>
        <end position="284"/>
    </location>
</feature>
<dbReference type="Pfam" id="PF19358">
    <property type="entry name" value="DUF5935"/>
    <property type="match status" value="1"/>
</dbReference>
<accession>A0A5K8A7E3</accession>
<evidence type="ECO:0000256" key="3">
    <source>
        <dbReference type="ARBA" id="ARBA00022989"/>
    </source>
</evidence>
<dbReference type="AlphaFoldDB" id="A0A5K8A7E3"/>
<reference evidence="8 9" key="1">
    <citation type="submission" date="2019-11" db="EMBL/GenBank/DDBJ databases">
        <title>Comparative genomics of hydrocarbon-degrading Desulfosarcina strains.</title>
        <authorList>
            <person name="Watanabe M."/>
            <person name="Kojima H."/>
            <person name="Fukui M."/>
        </authorList>
    </citation>
    <scope>NUCLEOTIDE SEQUENCE [LARGE SCALE GENOMIC DNA]</scope>
    <source>
        <strain evidence="9">oXyS1</strain>
    </source>
</reference>
<evidence type="ECO:0000313" key="9">
    <source>
        <dbReference type="Proteomes" id="UP000422108"/>
    </source>
</evidence>
<evidence type="ECO:0000259" key="7">
    <source>
        <dbReference type="Pfam" id="PF19358"/>
    </source>
</evidence>
<keyword evidence="9" id="KW-1185">Reference proteome</keyword>
<feature type="transmembrane region" description="Helical" evidence="5">
    <location>
        <begin position="154"/>
        <end position="175"/>
    </location>
</feature>
<evidence type="ECO:0000313" key="8">
    <source>
        <dbReference type="EMBL" id="BBO88532.1"/>
    </source>
</evidence>
<feature type="transmembrane region" description="Helical" evidence="5">
    <location>
        <begin position="199"/>
        <end position="217"/>
    </location>
</feature>
<feature type="domain" description="O-antigen ligase-related" evidence="6">
    <location>
        <begin position="234"/>
        <end position="374"/>
    </location>
</feature>
<feature type="transmembrane region" description="Helical" evidence="5">
    <location>
        <begin position="71"/>
        <end position="89"/>
    </location>
</feature>
<feature type="transmembrane region" description="Helical" evidence="5">
    <location>
        <begin position="101"/>
        <end position="120"/>
    </location>
</feature>
<keyword evidence="4 5" id="KW-0472">Membrane</keyword>
<dbReference type="Proteomes" id="UP000422108">
    <property type="component" value="Chromosome"/>
</dbReference>
<dbReference type="PANTHER" id="PTHR37422">
    <property type="entry name" value="TEICHURONIC ACID BIOSYNTHESIS PROTEIN TUAE"/>
    <property type="match status" value="1"/>
</dbReference>
<dbReference type="Pfam" id="PF04932">
    <property type="entry name" value="Wzy_C"/>
    <property type="match status" value="1"/>
</dbReference>
<proteinExistence type="predicted"/>
<sequence length="452" mass="52692">MPERPEEVRTGPARLGFGNYQMQTNIENLYSLKIRSVWEVFKHDSFAFKMACLYLFFEYVRPQTLVPYLDVYSSWAQSFIILAFIGWIFEGEDKKIHWSGITTNVFFYLFIVILSSYYAIWPEISWNKFNDYFSWVVIFFVLTQVVTTRERFYIILLIFLLSSFKLSFFGARTWAMRGFAFTKWGLMGPQGFFQNSGELSIQMVVFAPIALFFTIGIKDHLKKWKTKLLYLMPITAVMTVLGASSRGGQIALFSQIFMLIGISKHRLKILIATIAILMISYQLLPNQQKVRFEDMGKDDTSIQRLLYWKHGLQMIKEHPLLGVGYYNFVPYYKLHYNEDIIIPHHAKLGIVELPHNIFIQIGTDTGFTGLTIYFGLIIMAFYHTSKIGKEAVMANDLFIYKLTKGMNLALVGYLVAGQFVSVAYYPFFWMHITFVAIIDAMWKNERRIAQFL</sequence>
<feature type="transmembrane region" description="Helical" evidence="5">
    <location>
        <begin position="366"/>
        <end position="385"/>
    </location>
</feature>
<dbReference type="InterPro" id="IPR045979">
    <property type="entry name" value="DUF5935"/>
</dbReference>
<evidence type="ECO:0000256" key="5">
    <source>
        <dbReference type="SAM" id="Phobius"/>
    </source>
</evidence>
<feature type="domain" description="DUF5935" evidence="7">
    <location>
        <begin position="50"/>
        <end position="214"/>
    </location>
</feature>
<evidence type="ECO:0000259" key="6">
    <source>
        <dbReference type="Pfam" id="PF04932"/>
    </source>
</evidence>
<gene>
    <name evidence="8" type="primary">wzy</name>
    <name evidence="8" type="ORF">DSCOOX_17120</name>
</gene>
<dbReference type="GO" id="GO:0016020">
    <property type="term" value="C:membrane"/>
    <property type="evidence" value="ECO:0007669"/>
    <property type="project" value="UniProtKB-SubCell"/>
</dbReference>
<evidence type="ECO:0000256" key="1">
    <source>
        <dbReference type="ARBA" id="ARBA00004141"/>
    </source>
</evidence>
<name>A0A5K8A7E3_9BACT</name>
<dbReference type="PANTHER" id="PTHR37422:SF13">
    <property type="entry name" value="LIPOPOLYSACCHARIDE BIOSYNTHESIS PROTEIN PA4999-RELATED"/>
    <property type="match status" value="1"/>
</dbReference>
<feature type="transmembrane region" description="Helical" evidence="5">
    <location>
        <begin position="422"/>
        <end position="442"/>
    </location>
</feature>
<protein>
    <submittedName>
        <fullName evidence="8">Exopolysaccharide biosynthesis protein</fullName>
    </submittedName>
</protein>
<dbReference type="EMBL" id="AP021879">
    <property type="protein sequence ID" value="BBO88532.1"/>
    <property type="molecule type" value="Genomic_DNA"/>
</dbReference>
<keyword evidence="3 5" id="KW-1133">Transmembrane helix</keyword>
<evidence type="ECO:0000256" key="2">
    <source>
        <dbReference type="ARBA" id="ARBA00022692"/>
    </source>
</evidence>
<dbReference type="InterPro" id="IPR051533">
    <property type="entry name" value="WaaL-like"/>
</dbReference>
<evidence type="ECO:0000256" key="4">
    <source>
        <dbReference type="ARBA" id="ARBA00023136"/>
    </source>
</evidence>
<dbReference type="InterPro" id="IPR007016">
    <property type="entry name" value="O-antigen_ligase-rel_domated"/>
</dbReference>
<keyword evidence="2 5" id="KW-0812">Transmembrane</keyword>
<organism evidence="8 9">
    <name type="scientific">Desulfosarcina ovata subsp. ovata</name>
    <dbReference type="NCBI Taxonomy" id="2752305"/>
    <lineage>
        <taxon>Bacteria</taxon>
        <taxon>Pseudomonadati</taxon>
        <taxon>Thermodesulfobacteriota</taxon>
        <taxon>Desulfobacteria</taxon>
        <taxon>Desulfobacterales</taxon>
        <taxon>Desulfosarcinaceae</taxon>
        <taxon>Desulfosarcina</taxon>
    </lineage>
</organism>
<comment type="subcellular location">
    <subcellularLocation>
        <location evidence="1">Membrane</location>
        <topology evidence="1">Multi-pass membrane protein</topology>
    </subcellularLocation>
</comment>